<proteinExistence type="predicted"/>
<protein>
    <submittedName>
        <fullName evidence="1">Uncharacterized protein</fullName>
    </submittedName>
</protein>
<reference evidence="1" key="1">
    <citation type="submission" date="2019-11" db="EMBL/GenBank/DDBJ databases">
        <title>Nori genome reveals adaptations in red seaweeds to the harsh intertidal environment.</title>
        <authorList>
            <person name="Wang D."/>
            <person name="Mao Y."/>
        </authorList>
    </citation>
    <scope>NUCLEOTIDE SEQUENCE</scope>
    <source>
        <tissue evidence="1">Gametophyte</tissue>
    </source>
</reference>
<keyword evidence="2" id="KW-1185">Reference proteome</keyword>
<accession>A0ACC3BLY7</accession>
<dbReference type="EMBL" id="CM020618">
    <property type="protein sequence ID" value="KAK1858832.1"/>
    <property type="molecule type" value="Genomic_DNA"/>
</dbReference>
<organism evidence="1 2">
    <name type="scientific">Pyropia yezoensis</name>
    <name type="common">Susabi-nori</name>
    <name type="synonym">Porphyra yezoensis</name>
    <dbReference type="NCBI Taxonomy" id="2788"/>
    <lineage>
        <taxon>Eukaryota</taxon>
        <taxon>Rhodophyta</taxon>
        <taxon>Bangiophyceae</taxon>
        <taxon>Bangiales</taxon>
        <taxon>Bangiaceae</taxon>
        <taxon>Pyropia</taxon>
    </lineage>
</organism>
<gene>
    <name evidence="1" type="ORF">I4F81_001432</name>
</gene>
<sequence length="478" mass="49803">MAVLPPEVAWHEDAAALAGGGTDGLGVVRQVLAAAPALVVPGGDVWLEVDPSHPPLIRAAVEGGGGGGGLRWVASHLDFMGKDRFVHLRVEGEGAGAASGAPATRELRRLAAYTPILPHTVVAASLGIPEASIIKLDANENPYGASAAATAALAATPYLHVYPDPESRDLRSALAAYTGVDAAHILVGAGADELIDLLFRLLVTPGAGDTVVNFPPTFGMYQFDADVNGAEVISLGRGGDCDAANGGLDGDFRVPIEAVEAVFARAAAGECARPKMVFVASPNNPDGSLLPDADLERLLALPTLVVLDEAYMEFSGVDRAGLVPRHPNLVVLRTFSKWAGLAGLRVGYGLFPLGLMEHLWKCKQPYNVSVAAQAAATAAVQAASELAGQVAAMVAQRERFFVEAKALPWLTPYPSAANYVLCRVAEGGGRTARGVKEALFAQGILVRYYTSPGLSDCIRISMGTPEQMDKVFSALAKL</sequence>
<dbReference type="Proteomes" id="UP000798662">
    <property type="component" value="Chromosome 1"/>
</dbReference>
<evidence type="ECO:0000313" key="1">
    <source>
        <dbReference type="EMBL" id="KAK1858832.1"/>
    </source>
</evidence>
<name>A0ACC3BLY7_PYRYE</name>
<evidence type="ECO:0000313" key="2">
    <source>
        <dbReference type="Proteomes" id="UP000798662"/>
    </source>
</evidence>
<comment type="caution">
    <text evidence="1">The sequence shown here is derived from an EMBL/GenBank/DDBJ whole genome shotgun (WGS) entry which is preliminary data.</text>
</comment>